<accession>A0A9W6LEH3</accession>
<proteinExistence type="predicted"/>
<dbReference type="Proteomes" id="UP001144352">
    <property type="component" value="Unassembled WGS sequence"/>
</dbReference>
<name>A0A9W6LEH3_9BACT</name>
<sequence>MLCVVASGCANNRDLITKTSTATRSDVFTEAVNSDVQTAKAIIDFSFAVKSNSYYLMGTYGKHTAPPYRVHLNIDGQPIVLEAEPVLEDRSPIDSTIPESGIGWKYQFSKRIALAPGKHKLTIALPIDDVIVEREVELRTGVNSITVTPIYTRKNLRPYKGENFTAGVKALDVVVK</sequence>
<protein>
    <submittedName>
        <fullName evidence="1">Lipoprotein</fullName>
    </submittedName>
</protein>
<keyword evidence="1" id="KW-0449">Lipoprotein</keyword>
<dbReference type="EMBL" id="BSDS01000002">
    <property type="protein sequence ID" value="GLI39541.1"/>
    <property type="molecule type" value="Genomic_DNA"/>
</dbReference>
<evidence type="ECO:0000313" key="2">
    <source>
        <dbReference type="Proteomes" id="UP001144352"/>
    </source>
</evidence>
<comment type="caution">
    <text evidence="1">The sequence shown here is derived from an EMBL/GenBank/DDBJ whole genome shotgun (WGS) entry which is preliminary data.</text>
</comment>
<dbReference type="AlphaFoldDB" id="A0A9W6LEH3"/>
<reference evidence="1" key="1">
    <citation type="submission" date="2022-12" db="EMBL/GenBank/DDBJ databases">
        <title>Reference genome sequencing for broad-spectrum identification of bacterial and archaeal isolates by mass spectrometry.</title>
        <authorList>
            <person name="Sekiguchi Y."/>
            <person name="Tourlousse D.M."/>
        </authorList>
    </citation>
    <scope>NUCLEOTIDE SEQUENCE</scope>
    <source>
        <strain evidence="1">H2</strain>
    </source>
</reference>
<keyword evidence="2" id="KW-1185">Reference proteome</keyword>
<evidence type="ECO:0000313" key="1">
    <source>
        <dbReference type="EMBL" id="GLI39541.1"/>
    </source>
</evidence>
<gene>
    <name evidence="1" type="ORF">GHYDROH2_30420</name>
</gene>
<organism evidence="1 2">
    <name type="scientific">Geobacter hydrogenophilus</name>
    <dbReference type="NCBI Taxonomy" id="40983"/>
    <lineage>
        <taxon>Bacteria</taxon>
        <taxon>Pseudomonadati</taxon>
        <taxon>Thermodesulfobacteriota</taxon>
        <taxon>Desulfuromonadia</taxon>
        <taxon>Geobacterales</taxon>
        <taxon>Geobacteraceae</taxon>
        <taxon>Geobacter</taxon>
    </lineage>
</organism>